<evidence type="ECO:0000256" key="2">
    <source>
        <dbReference type="ARBA" id="ARBA00022448"/>
    </source>
</evidence>
<dbReference type="STRING" id="29367.CLPUN_32470"/>
<feature type="domain" description="PTS EIIA type-1" evidence="7">
    <location>
        <begin position="33"/>
        <end position="137"/>
    </location>
</feature>
<evidence type="ECO:0000256" key="6">
    <source>
        <dbReference type="ARBA" id="ARBA00022777"/>
    </source>
</evidence>
<name>A0A1S8TCG6_9CLOT</name>
<gene>
    <name evidence="8" type="primary">crr_4</name>
    <name evidence="8" type="ORF">CLPUN_32470</name>
</gene>
<comment type="subcellular location">
    <subcellularLocation>
        <location evidence="1">Cytoplasm</location>
    </subcellularLocation>
</comment>
<dbReference type="Proteomes" id="UP000190890">
    <property type="component" value="Unassembled WGS sequence"/>
</dbReference>
<dbReference type="PANTHER" id="PTHR45008:SF1">
    <property type="entry name" value="PTS SYSTEM GLUCOSE-SPECIFIC EIIA COMPONENT"/>
    <property type="match status" value="1"/>
</dbReference>
<proteinExistence type="predicted"/>
<dbReference type="GO" id="GO:0009401">
    <property type="term" value="P:phosphoenolpyruvate-dependent sugar phosphotransferase system"/>
    <property type="evidence" value="ECO:0007669"/>
    <property type="project" value="UniProtKB-KW"/>
</dbReference>
<sequence length="167" mass="18824">MNNTEHSERAAKRREYILSPVDGEVISESKITDMLFGKKVFGEYVSIHPKSSKVLSPVNGIVDKIEKDGHSILIISHLGTKICLYVGEDINLLEGNCTKIFVSEGDRVREGEVLLICDFDEMERLGYETKVITAVINQENIMDIITLSQEKIKGKDKAFAIIFYRSL</sequence>
<reference evidence="8 9" key="1">
    <citation type="submission" date="2016-05" db="EMBL/GenBank/DDBJ databases">
        <title>Microbial solvent formation.</title>
        <authorList>
            <person name="Poehlein A."/>
            <person name="Montoya Solano J.D."/>
            <person name="Flitsch S."/>
            <person name="Krabben P."/>
            <person name="Duerre P."/>
            <person name="Daniel R."/>
        </authorList>
    </citation>
    <scope>NUCLEOTIDE SEQUENCE [LARGE SCALE GENOMIC DNA]</scope>
    <source>
        <strain evidence="8 9">DSM 2619</strain>
    </source>
</reference>
<evidence type="ECO:0000313" key="9">
    <source>
        <dbReference type="Proteomes" id="UP000190890"/>
    </source>
</evidence>
<evidence type="ECO:0000256" key="3">
    <source>
        <dbReference type="ARBA" id="ARBA00022597"/>
    </source>
</evidence>
<keyword evidence="2" id="KW-0813">Transport</keyword>
<keyword evidence="5" id="KW-0598">Phosphotransferase system</keyword>
<dbReference type="InterPro" id="IPR011055">
    <property type="entry name" value="Dup_hybrid_motif"/>
</dbReference>
<comment type="caution">
    <text evidence="8">The sequence shown here is derived from an EMBL/GenBank/DDBJ whole genome shotgun (WGS) entry which is preliminary data.</text>
</comment>
<keyword evidence="9" id="KW-1185">Reference proteome</keyword>
<dbReference type="GO" id="GO:0016301">
    <property type="term" value="F:kinase activity"/>
    <property type="evidence" value="ECO:0007669"/>
    <property type="project" value="UniProtKB-KW"/>
</dbReference>
<dbReference type="EMBL" id="LZZM01000185">
    <property type="protein sequence ID" value="OOM75436.1"/>
    <property type="molecule type" value="Genomic_DNA"/>
</dbReference>
<evidence type="ECO:0000313" key="8">
    <source>
        <dbReference type="EMBL" id="OOM75436.1"/>
    </source>
</evidence>
<keyword evidence="3" id="KW-0762">Sugar transport</keyword>
<evidence type="ECO:0000256" key="1">
    <source>
        <dbReference type="ARBA" id="ARBA00004496"/>
    </source>
</evidence>
<dbReference type="OrthoDB" id="92465at2"/>
<dbReference type="SUPFAM" id="SSF51261">
    <property type="entry name" value="Duplicated hybrid motif"/>
    <property type="match status" value="1"/>
</dbReference>
<dbReference type="Gene3D" id="2.70.70.10">
    <property type="entry name" value="Glucose Permease (Domain IIA)"/>
    <property type="match status" value="1"/>
</dbReference>
<keyword evidence="4 8" id="KW-0808">Transferase</keyword>
<evidence type="ECO:0000256" key="5">
    <source>
        <dbReference type="ARBA" id="ARBA00022683"/>
    </source>
</evidence>
<dbReference type="PANTHER" id="PTHR45008">
    <property type="entry name" value="PTS SYSTEM GLUCOSE-SPECIFIC EIIA COMPONENT"/>
    <property type="match status" value="1"/>
</dbReference>
<protein>
    <submittedName>
        <fullName evidence="8">Glucose-specific phosphotransferase enzyme IIA component</fullName>
        <ecNumber evidence="8">2.7.1.-</ecNumber>
    </submittedName>
</protein>
<dbReference type="GO" id="GO:0005737">
    <property type="term" value="C:cytoplasm"/>
    <property type="evidence" value="ECO:0007669"/>
    <property type="project" value="UniProtKB-SubCell"/>
</dbReference>
<dbReference type="PROSITE" id="PS51093">
    <property type="entry name" value="PTS_EIIA_TYPE_1"/>
    <property type="match status" value="1"/>
</dbReference>
<evidence type="ECO:0000256" key="4">
    <source>
        <dbReference type="ARBA" id="ARBA00022679"/>
    </source>
</evidence>
<dbReference type="Pfam" id="PF00358">
    <property type="entry name" value="PTS_EIIA_1"/>
    <property type="match status" value="1"/>
</dbReference>
<dbReference type="InterPro" id="IPR001127">
    <property type="entry name" value="PTS_EIIA_1_perm"/>
</dbReference>
<dbReference type="AlphaFoldDB" id="A0A1S8TCG6"/>
<accession>A0A1S8TCG6</accession>
<evidence type="ECO:0000259" key="7">
    <source>
        <dbReference type="PROSITE" id="PS51093"/>
    </source>
</evidence>
<organism evidence="8 9">
    <name type="scientific">Clostridium puniceum</name>
    <dbReference type="NCBI Taxonomy" id="29367"/>
    <lineage>
        <taxon>Bacteria</taxon>
        <taxon>Bacillati</taxon>
        <taxon>Bacillota</taxon>
        <taxon>Clostridia</taxon>
        <taxon>Eubacteriales</taxon>
        <taxon>Clostridiaceae</taxon>
        <taxon>Clostridium</taxon>
    </lineage>
</organism>
<keyword evidence="6" id="KW-0418">Kinase</keyword>
<dbReference type="RefSeq" id="WP_077848301.1">
    <property type="nucleotide sequence ID" value="NZ_LZZM01000185.1"/>
</dbReference>
<dbReference type="InterPro" id="IPR050890">
    <property type="entry name" value="PTS_EIIA_component"/>
</dbReference>
<dbReference type="EC" id="2.7.1.-" evidence="8"/>